<dbReference type="GO" id="GO:0005886">
    <property type="term" value="C:plasma membrane"/>
    <property type="evidence" value="ECO:0007669"/>
    <property type="project" value="UniProtKB-SubCell"/>
</dbReference>
<dbReference type="PANTHER" id="PTHR35007:SF1">
    <property type="entry name" value="PILUS ASSEMBLY PROTEIN"/>
    <property type="match status" value="1"/>
</dbReference>
<dbReference type="Gene3D" id="1.20.81.30">
    <property type="entry name" value="Type II secretion system (T2SS), domain F"/>
    <property type="match status" value="1"/>
</dbReference>
<gene>
    <name evidence="8" type="ORF">ENW96_05835</name>
</gene>
<dbReference type="InterPro" id="IPR042094">
    <property type="entry name" value="T2SS_GspF_sf"/>
</dbReference>
<keyword evidence="5 6" id="KW-0472">Membrane</keyword>
<feature type="transmembrane region" description="Helical" evidence="6">
    <location>
        <begin position="269"/>
        <end position="288"/>
    </location>
</feature>
<reference evidence="8" key="1">
    <citation type="journal article" date="2020" name="mSystems">
        <title>Genome- and Community-Level Interaction Insights into Carbon Utilization and Element Cycling Functions of Hydrothermarchaeota in Hydrothermal Sediment.</title>
        <authorList>
            <person name="Zhou Z."/>
            <person name="Liu Y."/>
            <person name="Xu W."/>
            <person name="Pan J."/>
            <person name="Luo Z.H."/>
            <person name="Li M."/>
        </authorList>
    </citation>
    <scope>NUCLEOTIDE SEQUENCE [LARGE SCALE GENOMIC DNA]</scope>
    <source>
        <strain evidence="8">SpSt-897</strain>
    </source>
</reference>
<dbReference type="Pfam" id="PF00482">
    <property type="entry name" value="T2SSF"/>
    <property type="match status" value="1"/>
</dbReference>
<evidence type="ECO:0000256" key="6">
    <source>
        <dbReference type="SAM" id="Phobius"/>
    </source>
</evidence>
<feature type="domain" description="Type II secretion system protein GspF" evidence="7">
    <location>
        <begin position="161"/>
        <end position="286"/>
    </location>
</feature>
<dbReference type="AlphaFoldDB" id="A0A7C3UXK7"/>
<organism evidence="8">
    <name type="scientific">Desulfobacca acetoxidans</name>
    <dbReference type="NCBI Taxonomy" id="60893"/>
    <lineage>
        <taxon>Bacteria</taxon>
        <taxon>Pseudomonadati</taxon>
        <taxon>Thermodesulfobacteriota</taxon>
        <taxon>Desulfobaccia</taxon>
        <taxon>Desulfobaccales</taxon>
        <taxon>Desulfobaccaceae</taxon>
        <taxon>Desulfobacca</taxon>
    </lineage>
</organism>
<feature type="transmembrane region" description="Helical" evidence="6">
    <location>
        <begin position="95"/>
        <end position="118"/>
    </location>
</feature>
<proteinExistence type="predicted"/>
<evidence type="ECO:0000313" key="8">
    <source>
        <dbReference type="EMBL" id="HGF33897.1"/>
    </source>
</evidence>
<feature type="transmembrane region" description="Helical" evidence="6">
    <location>
        <begin position="300"/>
        <end position="320"/>
    </location>
</feature>
<keyword evidence="3 6" id="KW-0812">Transmembrane</keyword>
<feature type="transmembrane region" description="Helical" evidence="6">
    <location>
        <begin position="12"/>
        <end position="33"/>
    </location>
</feature>
<sequence>MAEFSLRDLWYALGLSGIFVGLLLFFSALYATLFRPMRQRRQVVKRLTASSEELQRRVQIIKDRLEDRPYPLLLRVFIGPPRLNRLQRALLQSDIFIPAARFVTIWILLAAAGFLFGYLFLRSALLGLLIAACLAVLPHFYLKRKKTQKSLAVERQMPDAMELLARSLRAGHTLPSAVELLGEEIDHPLGTEMRIVYEQQRFGMSIPEALSHILDRVDSQDMRYFVTAVLIQHESGGNLVEVLEKIGHIIRARLNFKAKIRALTAEGRWSAIVLSILPVVLFLALMAIRREYEAALLTTSTGRILLFFGVVMTALGAFLMKRFIDAVEV</sequence>
<keyword evidence="2" id="KW-1003">Cell membrane</keyword>
<evidence type="ECO:0000256" key="1">
    <source>
        <dbReference type="ARBA" id="ARBA00004651"/>
    </source>
</evidence>
<dbReference type="EMBL" id="DTMF01000146">
    <property type="protein sequence ID" value="HGF33897.1"/>
    <property type="molecule type" value="Genomic_DNA"/>
</dbReference>
<evidence type="ECO:0000256" key="5">
    <source>
        <dbReference type="ARBA" id="ARBA00023136"/>
    </source>
</evidence>
<protein>
    <recommendedName>
        <fullName evidence="7">Type II secretion system protein GspF domain-containing protein</fullName>
    </recommendedName>
</protein>
<evidence type="ECO:0000256" key="3">
    <source>
        <dbReference type="ARBA" id="ARBA00022692"/>
    </source>
</evidence>
<evidence type="ECO:0000259" key="7">
    <source>
        <dbReference type="Pfam" id="PF00482"/>
    </source>
</evidence>
<comment type="caution">
    <text evidence="8">The sequence shown here is derived from an EMBL/GenBank/DDBJ whole genome shotgun (WGS) entry which is preliminary data.</text>
</comment>
<keyword evidence="4 6" id="KW-1133">Transmembrane helix</keyword>
<dbReference type="PANTHER" id="PTHR35007">
    <property type="entry name" value="INTEGRAL MEMBRANE PROTEIN-RELATED"/>
    <property type="match status" value="1"/>
</dbReference>
<comment type="subcellular location">
    <subcellularLocation>
        <location evidence="1">Cell membrane</location>
        <topology evidence="1">Multi-pass membrane protein</topology>
    </subcellularLocation>
</comment>
<accession>A0A7C3UXK7</accession>
<name>A0A7C3UXK7_9BACT</name>
<evidence type="ECO:0000256" key="4">
    <source>
        <dbReference type="ARBA" id="ARBA00022989"/>
    </source>
</evidence>
<dbReference type="InterPro" id="IPR018076">
    <property type="entry name" value="T2SS_GspF_dom"/>
</dbReference>
<evidence type="ECO:0000256" key="2">
    <source>
        <dbReference type="ARBA" id="ARBA00022475"/>
    </source>
</evidence>
<feature type="transmembrane region" description="Helical" evidence="6">
    <location>
        <begin position="124"/>
        <end position="142"/>
    </location>
</feature>